<comment type="caution">
    <text evidence="2">The sequence shown here is derived from an EMBL/GenBank/DDBJ whole genome shotgun (WGS) entry which is preliminary data.</text>
</comment>
<dbReference type="InterPro" id="IPR010767">
    <property type="entry name" value="Phage_CGC-2007_Cje0229"/>
</dbReference>
<proteinExistence type="predicted"/>
<dbReference type="EMBL" id="JQEC01000055">
    <property type="protein sequence ID" value="KGJ89506.1"/>
    <property type="molecule type" value="Genomic_DNA"/>
</dbReference>
<keyword evidence="1" id="KW-1133">Transmembrane helix</keyword>
<keyword evidence="1" id="KW-0812">Transmembrane</keyword>
<evidence type="ECO:0000313" key="2">
    <source>
        <dbReference type="EMBL" id="KGJ89506.1"/>
    </source>
</evidence>
<dbReference type="Proteomes" id="UP000029868">
    <property type="component" value="Unassembled WGS sequence"/>
</dbReference>
<dbReference type="AlphaFoldDB" id="A0A099KGN2"/>
<sequence length="311" mass="35325">MFDLLVNFFGTIVTCIFVVYLVLLALLQGKNKELTTANTLINMADMPVLRPIPISTANQNGLLNKILILVFQVRRWRVEEAFIFEYKGKKYAVHAGFEFNGASIPKPLWGLLSPVGLLLIPGLIHDYGYRYNGIYILDENNKPEWDETISVQSGWDELFKGIGNDINQIPMLNELAKFGLWLGGFKAWRAWRDKKEDKVPFKWTVDDEKRANNKHQEQVSEGNVDDIDNANKKGCSNELFVSGTTKTTQIGYENSNKQKVLGSRNLDATDKKRVTYKMACGHCDEVYGAKTAEIHRRKCPACQEGKPSVNW</sequence>
<dbReference type="PATRIC" id="fig|28229.3.peg.3907"/>
<evidence type="ECO:0000256" key="1">
    <source>
        <dbReference type="SAM" id="Phobius"/>
    </source>
</evidence>
<reference evidence="2 3" key="1">
    <citation type="submission" date="2014-08" db="EMBL/GenBank/DDBJ databases">
        <title>Genomic and Phenotypic Diversity of Colwellia psychrerythraea strains from Disparate Marine Basins.</title>
        <authorList>
            <person name="Techtmann S.M."/>
            <person name="Stelling S.C."/>
            <person name="Utturkar S.M."/>
            <person name="Alshibli N."/>
            <person name="Harris A."/>
            <person name="Brown S.D."/>
            <person name="Hazen T.C."/>
        </authorList>
    </citation>
    <scope>NUCLEOTIDE SEQUENCE [LARGE SCALE GENOMIC DNA]</scope>
    <source>
        <strain evidence="2 3">GAB14E</strain>
    </source>
</reference>
<feature type="transmembrane region" description="Helical" evidence="1">
    <location>
        <begin position="6"/>
        <end position="27"/>
    </location>
</feature>
<name>A0A099KGN2_COLPS</name>
<evidence type="ECO:0000313" key="3">
    <source>
        <dbReference type="Proteomes" id="UP000029868"/>
    </source>
</evidence>
<dbReference type="Pfam" id="PF07087">
    <property type="entry name" value="DUF1353"/>
    <property type="match status" value="1"/>
</dbReference>
<keyword evidence="1" id="KW-0472">Membrane</keyword>
<dbReference type="RefSeq" id="WP_197061237.1">
    <property type="nucleotide sequence ID" value="NZ_JQEC01000055.1"/>
</dbReference>
<accession>A0A099KGN2</accession>
<protein>
    <recommendedName>
        <fullName evidence="4">DUF1353 domain-containing protein</fullName>
    </recommendedName>
</protein>
<gene>
    <name evidence="2" type="ORF">GAB14E_0699</name>
</gene>
<evidence type="ECO:0008006" key="4">
    <source>
        <dbReference type="Google" id="ProtNLM"/>
    </source>
</evidence>
<organism evidence="2 3">
    <name type="scientific">Colwellia psychrerythraea</name>
    <name type="common">Vibrio psychroerythus</name>
    <dbReference type="NCBI Taxonomy" id="28229"/>
    <lineage>
        <taxon>Bacteria</taxon>
        <taxon>Pseudomonadati</taxon>
        <taxon>Pseudomonadota</taxon>
        <taxon>Gammaproteobacteria</taxon>
        <taxon>Alteromonadales</taxon>
        <taxon>Colwelliaceae</taxon>
        <taxon>Colwellia</taxon>
    </lineage>
</organism>